<evidence type="ECO:0000256" key="9">
    <source>
        <dbReference type="ARBA" id="ARBA00022960"/>
    </source>
</evidence>
<comment type="catalytic activity">
    <reaction evidence="13 14">
        <text>UDP-N-acetyl-alpha-D-muramate + L-alanine + ATP = UDP-N-acetyl-alpha-D-muramoyl-L-alanine + ADP + phosphate + H(+)</text>
        <dbReference type="Rhea" id="RHEA:23372"/>
        <dbReference type="ChEBI" id="CHEBI:15378"/>
        <dbReference type="ChEBI" id="CHEBI:30616"/>
        <dbReference type="ChEBI" id="CHEBI:43474"/>
        <dbReference type="ChEBI" id="CHEBI:57972"/>
        <dbReference type="ChEBI" id="CHEBI:70757"/>
        <dbReference type="ChEBI" id="CHEBI:83898"/>
        <dbReference type="ChEBI" id="CHEBI:456216"/>
        <dbReference type="EC" id="6.3.2.8"/>
    </reaction>
</comment>
<evidence type="ECO:0000256" key="11">
    <source>
        <dbReference type="ARBA" id="ARBA00023306"/>
    </source>
</evidence>
<dbReference type="Gene3D" id="3.90.190.20">
    <property type="entry name" value="Mur ligase, C-terminal domain"/>
    <property type="match status" value="1"/>
</dbReference>
<evidence type="ECO:0000256" key="6">
    <source>
        <dbReference type="ARBA" id="ARBA00022618"/>
    </source>
</evidence>
<keyword evidence="5 14" id="KW-0436">Ligase</keyword>
<proteinExistence type="inferred from homology"/>
<evidence type="ECO:0000256" key="2">
    <source>
        <dbReference type="ARBA" id="ARBA00004752"/>
    </source>
</evidence>
<evidence type="ECO:0000256" key="5">
    <source>
        <dbReference type="ARBA" id="ARBA00022598"/>
    </source>
</evidence>
<evidence type="ECO:0000313" key="19">
    <source>
        <dbReference type="EMBL" id="MFD2535279.1"/>
    </source>
</evidence>
<keyword evidence="15" id="KW-1133">Transmembrane helix</keyword>
<evidence type="ECO:0000313" key="20">
    <source>
        <dbReference type="Proteomes" id="UP001597441"/>
    </source>
</evidence>
<feature type="transmembrane region" description="Helical" evidence="15">
    <location>
        <begin position="21"/>
        <end position="44"/>
    </location>
</feature>
<protein>
    <recommendedName>
        <fullName evidence="3 14">UDP-N-acetylmuramate--L-alanine ligase</fullName>
        <ecNumber evidence="3 14">6.3.2.8</ecNumber>
    </recommendedName>
    <alternativeName>
        <fullName evidence="14">UDP-N-acetylmuramoyl-L-alanine synthetase</fullName>
    </alternativeName>
</protein>
<gene>
    <name evidence="14 19" type="primary">murC</name>
    <name evidence="19" type="ORF">ACFSQS_09225</name>
</gene>
<dbReference type="InterPro" id="IPR005758">
    <property type="entry name" value="UDP-N-AcMur_Ala_ligase_MurC"/>
</dbReference>
<dbReference type="HAMAP" id="MF_00046">
    <property type="entry name" value="MurC"/>
    <property type="match status" value="1"/>
</dbReference>
<evidence type="ECO:0000259" key="16">
    <source>
        <dbReference type="Pfam" id="PF01225"/>
    </source>
</evidence>
<evidence type="ECO:0000256" key="4">
    <source>
        <dbReference type="ARBA" id="ARBA00022490"/>
    </source>
</evidence>
<evidence type="ECO:0000256" key="14">
    <source>
        <dbReference type="HAMAP-Rule" id="MF_00046"/>
    </source>
</evidence>
<dbReference type="NCBIfam" id="TIGR01082">
    <property type="entry name" value="murC"/>
    <property type="match status" value="1"/>
</dbReference>
<name>A0ABW5JUN1_9FLAO</name>
<dbReference type="PANTHER" id="PTHR43445:SF3">
    <property type="entry name" value="UDP-N-ACETYLMURAMATE--L-ALANINE LIGASE"/>
    <property type="match status" value="1"/>
</dbReference>
<evidence type="ECO:0000256" key="7">
    <source>
        <dbReference type="ARBA" id="ARBA00022741"/>
    </source>
</evidence>
<dbReference type="RefSeq" id="WP_388017499.1">
    <property type="nucleotide sequence ID" value="NZ_JBHUDT010000003.1"/>
</dbReference>
<dbReference type="Gene3D" id="3.40.1190.10">
    <property type="entry name" value="Mur-like, catalytic domain"/>
    <property type="match status" value="1"/>
</dbReference>
<comment type="subcellular location">
    <subcellularLocation>
        <location evidence="1 14">Cytoplasm</location>
    </subcellularLocation>
</comment>
<dbReference type="SUPFAM" id="SSF53244">
    <property type="entry name" value="MurD-like peptide ligases, peptide-binding domain"/>
    <property type="match status" value="1"/>
</dbReference>
<dbReference type="Gene3D" id="3.40.50.720">
    <property type="entry name" value="NAD(P)-binding Rossmann-like Domain"/>
    <property type="match status" value="1"/>
</dbReference>
<evidence type="ECO:0000256" key="13">
    <source>
        <dbReference type="ARBA" id="ARBA00047833"/>
    </source>
</evidence>
<evidence type="ECO:0000256" key="12">
    <source>
        <dbReference type="ARBA" id="ARBA00023316"/>
    </source>
</evidence>
<dbReference type="InterPro" id="IPR004101">
    <property type="entry name" value="Mur_ligase_C"/>
</dbReference>
<dbReference type="EMBL" id="JBHULK010000003">
    <property type="protein sequence ID" value="MFD2535279.1"/>
    <property type="molecule type" value="Genomic_DNA"/>
</dbReference>
<keyword evidence="9 14" id="KW-0133">Cell shape</keyword>
<evidence type="ECO:0000256" key="8">
    <source>
        <dbReference type="ARBA" id="ARBA00022840"/>
    </source>
</evidence>
<dbReference type="SUPFAM" id="SSF51984">
    <property type="entry name" value="MurCD N-terminal domain"/>
    <property type="match status" value="1"/>
</dbReference>
<keyword evidence="15" id="KW-0472">Membrane</keyword>
<evidence type="ECO:0000256" key="1">
    <source>
        <dbReference type="ARBA" id="ARBA00004496"/>
    </source>
</evidence>
<dbReference type="EC" id="6.3.2.8" evidence="3 14"/>
<dbReference type="InterPro" id="IPR036565">
    <property type="entry name" value="Mur-like_cat_sf"/>
</dbReference>
<dbReference type="Pfam" id="PF08245">
    <property type="entry name" value="Mur_ligase_M"/>
    <property type="match status" value="1"/>
</dbReference>
<dbReference type="Proteomes" id="UP001597441">
    <property type="component" value="Unassembled WGS sequence"/>
</dbReference>
<keyword evidence="10 14" id="KW-0573">Peptidoglycan synthesis</keyword>
<dbReference type="PANTHER" id="PTHR43445">
    <property type="entry name" value="UDP-N-ACETYLMURAMATE--L-ALANINE LIGASE-RELATED"/>
    <property type="match status" value="1"/>
</dbReference>
<evidence type="ECO:0000256" key="3">
    <source>
        <dbReference type="ARBA" id="ARBA00012211"/>
    </source>
</evidence>
<dbReference type="SUPFAM" id="SSF53623">
    <property type="entry name" value="MurD-like peptide ligases, catalytic domain"/>
    <property type="match status" value="1"/>
</dbReference>
<dbReference type="InterPro" id="IPR050061">
    <property type="entry name" value="MurCDEF_pg_biosynth"/>
</dbReference>
<evidence type="ECO:0000259" key="17">
    <source>
        <dbReference type="Pfam" id="PF02875"/>
    </source>
</evidence>
<comment type="caution">
    <text evidence="19">The sequence shown here is derived from an EMBL/GenBank/DDBJ whole genome shotgun (WGS) entry which is preliminary data.</text>
</comment>
<keyword evidence="4 14" id="KW-0963">Cytoplasm</keyword>
<comment type="function">
    <text evidence="14">Cell wall formation.</text>
</comment>
<feature type="domain" description="Mur ligase N-terminal catalytic" evidence="16">
    <location>
        <begin position="26"/>
        <end position="127"/>
    </location>
</feature>
<keyword evidence="8 14" id="KW-0067">ATP-binding</keyword>
<keyword evidence="7 14" id="KW-0547">Nucleotide-binding</keyword>
<evidence type="ECO:0000256" key="15">
    <source>
        <dbReference type="SAM" id="Phobius"/>
    </source>
</evidence>
<dbReference type="Pfam" id="PF01225">
    <property type="entry name" value="Mur_ligase"/>
    <property type="match status" value="1"/>
</dbReference>
<evidence type="ECO:0000256" key="10">
    <source>
        <dbReference type="ARBA" id="ARBA00022984"/>
    </source>
</evidence>
<feature type="binding site" evidence="14">
    <location>
        <begin position="136"/>
        <end position="142"/>
    </location>
    <ligand>
        <name>ATP</name>
        <dbReference type="ChEBI" id="CHEBI:30616"/>
    </ligand>
</feature>
<keyword evidence="6 14" id="KW-0132">Cell division</keyword>
<keyword evidence="12 14" id="KW-0961">Cell wall biogenesis/degradation</keyword>
<reference evidence="20" key="1">
    <citation type="journal article" date="2019" name="Int. J. Syst. Evol. Microbiol.">
        <title>The Global Catalogue of Microorganisms (GCM) 10K type strain sequencing project: providing services to taxonomists for standard genome sequencing and annotation.</title>
        <authorList>
            <consortium name="The Broad Institute Genomics Platform"/>
            <consortium name="The Broad Institute Genome Sequencing Center for Infectious Disease"/>
            <person name="Wu L."/>
            <person name="Ma J."/>
        </authorList>
    </citation>
    <scope>NUCLEOTIDE SEQUENCE [LARGE SCALE GENOMIC DNA]</scope>
    <source>
        <strain evidence="20">KCTC 42903</strain>
    </source>
</reference>
<comment type="similarity">
    <text evidence="14">Belongs to the MurCDEF family.</text>
</comment>
<organism evidence="19 20">
    <name type="scientific">Gelatiniphilus marinus</name>
    <dbReference type="NCBI Taxonomy" id="1759464"/>
    <lineage>
        <taxon>Bacteria</taxon>
        <taxon>Pseudomonadati</taxon>
        <taxon>Bacteroidota</taxon>
        <taxon>Flavobacteriia</taxon>
        <taxon>Flavobacteriales</taxon>
        <taxon>Flavobacteriaceae</taxon>
        <taxon>Gelatiniphilus</taxon>
    </lineage>
</organism>
<dbReference type="GO" id="GO:0008763">
    <property type="term" value="F:UDP-N-acetylmuramate-L-alanine ligase activity"/>
    <property type="evidence" value="ECO:0007669"/>
    <property type="project" value="UniProtKB-EC"/>
</dbReference>
<comment type="pathway">
    <text evidence="2 14">Cell wall biogenesis; peptidoglycan biosynthesis.</text>
</comment>
<dbReference type="Pfam" id="PF02875">
    <property type="entry name" value="Mur_ligase_C"/>
    <property type="match status" value="1"/>
</dbReference>
<dbReference type="InterPro" id="IPR036615">
    <property type="entry name" value="Mur_ligase_C_dom_sf"/>
</dbReference>
<dbReference type="InterPro" id="IPR013221">
    <property type="entry name" value="Mur_ligase_cen"/>
</dbReference>
<sequence length="467" mass="52033">MSKEKNNISTTKKGLQSKKGLGWDNIYFIGIGGIGMSALARYFLAKNKCVAGYDKTKTAITDALSVLNIKIHFDDAVKNIDVKFLNPENTLVVYTPAIPKNHIELKYFKTNGFKVLKRSEVLGLITQNTFCLAVAGTHGKTTTTSILGHLMYECGVELTAFLGGISENYNSNLILKGTKVSVVEADEFDRSFLTLSPDLACITSMDADHLDIYGKASELVNSFKDFSKKIKPNGKLFVKNGLLLEGITYGIEDHSDYSIQNIKIENGSYVFDVKTPKTVLKNLEFNLPGRHNLSNALIALAMAVEYGCPYQQLAMALASYKGVKRRFTYQIKTEDLVFIDDYAHHPAEINAVYQAVTEMYPNKKVLAIFQPHLYSRTRDFIDDFAESLSLFNEIILLDIYPARELPIKGVTSKWLLDKINNTNKQLVSKSELLKTIHKSDAQIIITMGAGDIGAEVKHIKKQLDIAS</sequence>
<keyword evidence="11 14" id="KW-0131">Cell cycle</keyword>
<keyword evidence="15" id="KW-0812">Transmembrane</keyword>
<feature type="domain" description="Mur ligase C-terminal" evidence="17">
    <location>
        <begin position="325"/>
        <end position="450"/>
    </location>
</feature>
<evidence type="ECO:0000259" key="18">
    <source>
        <dbReference type="Pfam" id="PF08245"/>
    </source>
</evidence>
<keyword evidence="20" id="KW-1185">Reference proteome</keyword>
<dbReference type="InterPro" id="IPR000713">
    <property type="entry name" value="Mur_ligase_N"/>
</dbReference>
<feature type="domain" description="Mur ligase central" evidence="18">
    <location>
        <begin position="134"/>
        <end position="303"/>
    </location>
</feature>
<accession>A0ABW5JUN1</accession>